<dbReference type="InterPro" id="IPR039671">
    <property type="entry name" value="THEMIS"/>
</dbReference>
<dbReference type="GO" id="GO:0005737">
    <property type="term" value="C:cytoplasm"/>
    <property type="evidence" value="ECO:0000318"/>
    <property type="project" value="GO_Central"/>
</dbReference>
<dbReference type="GO" id="GO:0050852">
    <property type="term" value="P:T cell receptor signaling pathway"/>
    <property type="evidence" value="ECO:0000318"/>
    <property type="project" value="GO_Central"/>
</dbReference>
<feature type="domain" description="CABIT" evidence="3">
    <location>
        <begin position="259"/>
        <end position="487"/>
    </location>
</feature>
<dbReference type="STRING" id="8355.A0A1L8HE60"/>
<dbReference type="PANTHER" id="PTHR15215:SF2">
    <property type="entry name" value="PROTEIN THEMIS2"/>
    <property type="match status" value="1"/>
</dbReference>
<comment type="similarity">
    <text evidence="1">Belongs to the themis family.</text>
</comment>
<dbReference type="Bgee" id="108708084">
    <property type="expression patterns" value="Expressed in spleen and 9 other cell types or tissues"/>
</dbReference>
<evidence type="ECO:0000313" key="5">
    <source>
        <dbReference type="RefSeq" id="XP_018101887.1"/>
    </source>
</evidence>
<feature type="region of interest" description="Disordered" evidence="2">
    <location>
        <begin position="532"/>
        <end position="622"/>
    </location>
</feature>
<dbReference type="OMA" id="NISHNPC"/>
<feature type="compositionally biased region" description="Basic and acidic residues" evidence="2">
    <location>
        <begin position="599"/>
        <end position="622"/>
    </location>
</feature>
<dbReference type="RefSeq" id="XP_018101887.1">
    <property type="nucleotide sequence ID" value="XM_018246398.2"/>
</dbReference>
<evidence type="ECO:0000313" key="6">
    <source>
        <dbReference type="RefSeq" id="XP_041437851.1"/>
    </source>
</evidence>
<proteinExistence type="inferred from homology"/>
<reference evidence="5 6" key="1">
    <citation type="submission" date="2025-04" db="UniProtKB">
        <authorList>
            <consortium name="RefSeq"/>
        </authorList>
    </citation>
    <scope>IDENTIFICATION</scope>
    <source>
        <strain evidence="5 6">J_2021</strain>
        <tissue evidence="5 6">Erythrocytes</tissue>
    </source>
</reference>
<dbReference type="GO" id="GO:0005634">
    <property type="term" value="C:nucleus"/>
    <property type="evidence" value="ECO:0000318"/>
    <property type="project" value="GO_Central"/>
</dbReference>
<dbReference type="AlphaFoldDB" id="A0A1L8HE60"/>
<dbReference type="PANTHER" id="PTHR15215">
    <property type="entry name" value="CABIT DOMAIN-CONTAINING PROTEIN"/>
    <property type="match status" value="1"/>
</dbReference>
<dbReference type="CTD" id="108708084"/>
<dbReference type="PaxDb" id="8355-A0A1L8HE60"/>
<dbReference type="Proteomes" id="UP000186698">
    <property type="component" value="Chromosome 2L"/>
</dbReference>
<dbReference type="InterPro" id="IPR025946">
    <property type="entry name" value="CABIT_dom"/>
</dbReference>
<dbReference type="RefSeq" id="XP_041437851.1">
    <property type="nucleotide sequence ID" value="XM_041581917.1"/>
</dbReference>
<evidence type="ECO:0000259" key="3">
    <source>
        <dbReference type="Pfam" id="PF12736"/>
    </source>
</evidence>
<protein>
    <submittedName>
        <fullName evidence="5">protein THEMIS2</fullName>
    </submittedName>
</protein>
<sequence length="622" mass="70878">MEDSVSLQDYIASVPAASLPRVIQVASGVYLQSSIYDIKGSECCLSTGDLVKVLEKEFKFISCVDLNMGKCFELPSNFKDIFQIVIDSGKYNSLGELKQELYGDLTHPFWFASATDIILEDRVINKQGQIKYVSPDNFNPTSFAICQVWEDPSEACIKIPIRTVGQFYECDNKELYTLEQILQSPALLKRSYSCSSIANGPYKLSPVYEIKTIMHMRKDIVKMPSSLEVEVIDITDQCRDIEFIKPYSLAEVSQCEEKFPVVAEIVECLDCGHTIKNDLLSGLRKGQKIIIHRKELSRKALATAAKGKLSRFFYIHTGYEGKARQRPREFTTVYDLWTKLMAGVKLNVVVTQDCDSIEDCFPSLCIGDHIKILRHAKIKVSDSLDCKETDVLVCEKDSADDEEEESEEIMLPLYLEGRFVEEVKDNKKYSISNIMQKFTLPCEIKVVKKDPSLPSDPLTSFASIRLEELIEEPVLLASFLDNPSVCFQIPIKWRDFSVIFLKDPVPETGTMFTPLEELTEWYYYSLRKDLPSNELPPPRPPKRQVKADSSNKPMKGKRPICKDSKSPDRLHASSREKHTTEPYRSPNVNAYSPLPRKSVSHEDSDPNYEVEKMFTTDLQIRD</sequence>
<dbReference type="KEGG" id="xla:108708084"/>
<dbReference type="Pfam" id="PF12736">
    <property type="entry name" value="CABIT"/>
    <property type="match status" value="2"/>
</dbReference>
<evidence type="ECO:0000256" key="1">
    <source>
        <dbReference type="ARBA" id="ARBA00006414"/>
    </source>
</evidence>
<organism evidence="4 6">
    <name type="scientific">Xenopus laevis</name>
    <name type="common">African clawed frog</name>
    <dbReference type="NCBI Taxonomy" id="8355"/>
    <lineage>
        <taxon>Eukaryota</taxon>
        <taxon>Metazoa</taxon>
        <taxon>Chordata</taxon>
        <taxon>Craniata</taxon>
        <taxon>Vertebrata</taxon>
        <taxon>Euteleostomi</taxon>
        <taxon>Amphibia</taxon>
        <taxon>Batrachia</taxon>
        <taxon>Anura</taxon>
        <taxon>Pipoidea</taxon>
        <taxon>Pipidae</taxon>
        <taxon>Xenopodinae</taxon>
        <taxon>Xenopus</taxon>
        <taxon>Xenopus</taxon>
    </lineage>
</organism>
<dbReference type="OrthoDB" id="9030353at2759"/>
<feature type="compositionally biased region" description="Basic and acidic residues" evidence="2">
    <location>
        <begin position="560"/>
        <end position="581"/>
    </location>
</feature>
<accession>A0A1L8HE60</accession>
<gene>
    <name evidence="5 6" type="primary">LOC108708084</name>
</gene>
<evidence type="ECO:0000256" key="2">
    <source>
        <dbReference type="SAM" id="MobiDB-lite"/>
    </source>
</evidence>
<evidence type="ECO:0000313" key="4">
    <source>
        <dbReference type="Proteomes" id="UP000186698"/>
    </source>
</evidence>
<keyword evidence="4" id="KW-1185">Reference proteome</keyword>
<dbReference type="GeneID" id="108708084"/>
<name>A0A1L8HE60_XENLA</name>
<feature type="domain" description="CABIT" evidence="3">
    <location>
        <begin position="19"/>
        <end position="239"/>
    </location>
</feature>